<sequence>MKPCFASAAVLILIIFLIFHNVIVHVHCQGNAEVSRKRNLQYFEMTRAMDVDLLRTRNLQCLEMTKAISADVLRLRNLDYFELKRTMNADVVKLRNYQCLELMRTMNADVLRLRNLVYFEMVTPPHEYLINITKMLLTNQEGVPQTIFAKGDMVQIDFTIENIGSTRLDNGLISILILDPLNTTVLLTYTFETISPSSTIEIIMGYRIPTEAISGTYTVKVAVFTDWPSEGGIGLEIEQTTFNVV</sequence>
<accession>A0A497EKT9</accession>
<reference evidence="1 2" key="1">
    <citation type="submission" date="2018-06" db="EMBL/GenBank/DDBJ databases">
        <title>Extensive metabolic versatility and redundancy in microbially diverse, dynamic hydrothermal sediments.</title>
        <authorList>
            <person name="Dombrowski N."/>
            <person name="Teske A."/>
            <person name="Baker B.J."/>
        </authorList>
    </citation>
    <scope>NUCLEOTIDE SEQUENCE [LARGE SCALE GENOMIC DNA]</scope>
    <source>
        <strain evidence="1">B66_G16</strain>
    </source>
</reference>
<organism evidence="1 2">
    <name type="scientific">Thermoproteota archaeon</name>
    <dbReference type="NCBI Taxonomy" id="2056631"/>
    <lineage>
        <taxon>Archaea</taxon>
        <taxon>Thermoproteota</taxon>
    </lineage>
</organism>
<dbReference type="AlphaFoldDB" id="A0A497EKT9"/>
<comment type="caution">
    <text evidence="1">The sequence shown here is derived from an EMBL/GenBank/DDBJ whole genome shotgun (WGS) entry which is preliminary data.</text>
</comment>
<dbReference type="Proteomes" id="UP000278475">
    <property type="component" value="Unassembled WGS sequence"/>
</dbReference>
<gene>
    <name evidence="1" type="ORF">DRJ31_09825</name>
</gene>
<protein>
    <recommendedName>
        <fullName evidence="3">CARDB domain-containing protein</fullName>
    </recommendedName>
</protein>
<evidence type="ECO:0000313" key="1">
    <source>
        <dbReference type="EMBL" id="RLE46610.1"/>
    </source>
</evidence>
<proteinExistence type="predicted"/>
<dbReference type="Gene3D" id="2.60.40.10">
    <property type="entry name" value="Immunoglobulins"/>
    <property type="match status" value="1"/>
</dbReference>
<dbReference type="InterPro" id="IPR013783">
    <property type="entry name" value="Ig-like_fold"/>
</dbReference>
<name>A0A497EKT9_9CREN</name>
<evidence type="ECO:0000313" key="2">
    <source>
        <dbReference type="Proteomes" id="UP000278475"/>
    </source>
</evidence>
<evidence type="ECO:0008006" key="3">
    <source>
        <dbReference type="Google" id="ProtNLM"/>
    </source>
</evidence>
<dbReference type="EMBL" id="QMQV01000174">
    <property type="protein sequence ID" value="RLE46610.1"/>
    <property type="molecule type" value="Genomic_DNA"/>
</dbReference>